<dbReference type="Pfam" id="PF00072">
    <property type="entry name" value="Response_reg"/>
    <property type="match status" value="1"/>
</dbReference>
<accession>A0A0F9FIM0</accession>
<dbReference type="InterPro" id="IPR000673">
    <property type="entry name" value="Sig_transdc_resp-reg_Me-estase"/>
</dbReference>
<feature type="domain" description="Response regulatory" evidence="6">
    <location>
        <begin position="1"/>
        <end position="77"/>
    </location>
</feature>
<evidence type="ECO:0000256" key="1">
    <source>
        <dbReference type="ARBA" id="ARBA00022490"/>
    </source>
</evidence>
<evidence type="ECO:0000259" key="7">
    <source>
        <dbReference type="PROSITE" id="PS50122"/>
    </source>
</evidence>
<comment type="catalytic activity">
    <reaction evidence="5">
        <text>[protein]-L-glutamate 5-O-methyl ester + H2O = L-glutamyl-[protein] + methanol + H(+)</text>
        <dbReference type="Rhea" id="RHEA:23236"/>
        <dbReference type="Rhea" id="RHEA-COMP:10208"/>
        <dbReference type="Rhea" id="RHEA-COMP:10311"/>
        <dbReference type="ChEBI" id="CHEBI:15377"/>
        <dbReference type="ChEBI" id="CHEBI:15378"/>
        <dbReference type="ChEBI" id="CHEBI:17790"/>
        <dbReference type="ChEBI" id="CHEBI:29973"/>
        <dbReference type="ChEBI" id="CHEBI:82795"/>
        <dbReference type="EC" id="3.1.1.61"/>
    </reaction>
</comment>
<dbReference type="HAMAP" id="MF_00099">
    <property type="entry name" value="CheB_chemtxs"/>
    <property type="match status" value="1"/>
</dbReference>
<reference evidence="8" key="1">
    <citation type="journal article" date="2015" name="Nature">
        <title>Complex archaea that bridge the gap between prokaryotes and eukaryotes.</title>
        <authorList>
            <person name="Spang A."/>
            <person name="Saw J.H."/>
            <person name="Jorgensen S.L."/>
            <person name="Zaremba-Niedzwiedzka K."/>
            <person name="Martijn J."/>
            <person name="Lind A.E."/>
            <person name="van Eijk R."/>
            <person name="Schleper C."/>
            <person name="Guy L."/>
            <person name="Ettema T.J."/>
        </authorList>
    </citation>
    <scope>NUCLEOTIDE SEQUENCE</scope>
</reference>
<dbReference type="GO" id="GO:0006935">
    <property type="term" value="P:chemotaxis"/>
    <property type="evidence" value="ECO:0007669"/>
    <property type="project" value="UniProtKB-KW"/>
</dbReference>
<dbReference type="SUPFAM" id="SSF52172">
    <property type="entry name" value="CheY-like"/>
    <property type="match status" value="1"/>
</dbReference>
<evidence type="ECO:0000256" key="4">
    <source>
        <dbReference type="ARBA" id="ARBA00039140"/>
    </source>
</evidence>
<dbReference type="AlphaFoldDB" id="A0A0F9FIM0"/>
<dbReference type="SUPFAM" id="SSF52738">
    <property type="entry name" value="Methylesterase CheB, C-terminal domain"/>
    <property type="match status" value="1"/>
</dbReference>
<dbReference type="PANTHER" id="PTHR42872">
    <property type="entry name" value="PROTEIN-GLUTAMATE METHYLESTERASE/PROTEIN-GLUTAMINE GLUTAMINASE"/>
    <property type="match status" value="1"/>
</dbReference>
<proteinExistence type="inferred from homology"/>
<dbReference type="PROSITE" id="PS50110">
    <property type="entry name" value="RESPONSE_REGULATORY"/>
    <property type="match status" value="1"/>
</dbReference>
<gene>
    <name evidence="8" type="ORF">LCGC14_2238740</name>
</gene>
<dbReference type="InterPro" id="IPR035909">
    <property type="entry name" value="CheB_C"/>
</dbReference>
<dbReference type="CDD" id="cd17541">
    <property type="entry name" value="REC_CheB-like"/>
    <property type="match status" value="1"/>
</dbReference>
<keyword evidence="1" id="KW-0963">Cytoplasm</keyword>
<dbReference type="EMBL" id="LAZR01030279">
    <property type="protein sequence ID" value="KKL57105.1"/>
    <property type="molecule type" value="Genomic_DNA"/>
</dbReference>
<dbReference type="Pfam" id="PF01339">
    <property type="entry name" value="CheB_methylest"/>
    <property type="match status" value="1"/>
</dbReference>
<protein>
    <recommendedName>
        <fullName evidence="4">protein-glutamate methylesterase</fullName>
        <ecNumber evidence="4">3.1.1.61</ecNumber>
    </recommendedName>
</protein>
<dbReference type="Gene3D" id="3.40.50.2300">
    <property type="match status" value="1"/>
</dbReference>
<dbReference type="NCBIfam" id="NF001965">
    <property type="entry name" value="PRK00742.1"/>
    <property type="match status" value="1"/>
</dbReference>
<dbReference type="GO" id="GO:0008984">
    <property type="term" value="F:protein-glutamate methylesterase activity"/>
    <property type="evidence" value="ECO:0007669"/>
    <property type="project" value="UniProtKB-EC"/>
</dbReference>
<dbReference type="InterPro" id="IPR008248">
    <property type="entry name" value="CheB-like"/>
</dbReference>
<dbReference type="CDD" id="cd16432">
    <property type="entry name" value="CheB_Rec"/>
    <property type="match status" value="1"/>
</dbReference>
<dbReference type="Gene3D" id="3.40.50.180">
    <property type="entry name" value="Methylesterase CheB, C-terminal domain"/>
    <property type="match status" value="1"/>
</dbReference>
<keyword evidence="3" id="KW-0378">Hydrolase</keyword>
<sequence length="308" mass="32841">MRLHPDVVTLDLEMPRMDGLTFLAKLMRHYPIPVIIVSSLTPEGSDTALRAMALGAVDIVSKPGSAYTVGEVSKVLIEKIRVAATARVFQTNKVKPSRSSSPAKEYMLHKTTHRILAIGASTGGTRAIEDVLVDLPPNTPGTVIVQHMPEHFTASFARRLNELSSMEVREACNRDIVAPGVALVAPGNQHMVLRRNGARYIVEVKGGPQVHHQRPSVDFLFHSVAGQAGPNAVGVILTGMGDDGAQGLLAMRQAGAHTLAQDEASCVVFGMPKEAIENGAAEQVVPLKNVSRKVIEIFTNAAVTVASG</sequence>
<organism evidence="8">
    <name type="scientific">marine sediment metagenome</name>
    <dbReference type="NCBI Taxonomy" id="412755"/>
    <lineage>
        <taxon>unclassified sequences</taxon>
        <taxon>metagenomes</taxon>
        <taxon>ecological metagenomes</taxon>
    </lineage>
</organism>
<dbReference type="PIRSF" id="PIRSF000876">
    <property type="entry name" value="RR_chemtxs_CheB"/>
    <property type="match status" value="1"/>
</dbReference>
<feature type="domain" description="CheB-type methylesterase" evidence="7">
    <location>
        <begin position="109"/>
        <end position="301"/>
    </location>
</feature>
<evidence type="ECO:0000256" key="2">
    <source>
        <dbReference type="ARBA" id="ARBA00022500"/>
    </source>
</evidence>
<comment type="caution">
    <text evidence="8">The sequence shown here is derived from an EMBL/GenBank/DDBJ whole genome shotgun (WGS) entry which is preliminary data.</text>
</comment>
<dbReference type="GO" id="GO:0005737">
    <property type="term" value="C:cytoplasm"/>
    <property type="evidence" value="ECO:0007669"/>
    <property type="project" value="InterPro"/>
</dbReference>
<dbReference type="InterPro" id="IPR001789">
    <property type="entry name" value="Sig_transdc_resp-reg_receiver"/>
</dbReference>
<dbReference type="GO" id="GO:0000156">
    <property type="term" value="F:phosphorelay response regulator activity"/>
    <property type="evidence" value="ECO:0007669"/>
    <property type="project" value="InterPro"/>
</dbReference>
<evidence type="ECO:0000256" key="3">
    <source>
        <dbReference type="ARBA" id="ARBA00022801"/>
    </source>
</evidence>
<dbReference type="EC" id="3.1.1.61" evidence="4"/>
<name>A0A0F9FIM0_9ZZZZ</name>
<dbReference type="NCBIfam" id="NF009206">
    <property type="entry name" value="PRK12555.1"/>
    <property type="match status" value="1"/>
</dbReference>
<evidence type="ECO:0000313" key="8">
    <source>
        <dbReference type="EMBL" id="KKL57105.1"/>
    </source>
</evidence>
<evidence type="ECO:0000256" key="5">
    <source>
        <dbReference type="ARBA" id="ARBA00048267"/>
    </source>
</evidence>
<keyword evidence="2" id="KW-0145">Chemotaxis</keyword>
<dbReference type="InterPro" id="IPR011006">
    <property type="entry name" value="CheY-like_superfamily"/>
</dbReference>
<dbReference type="PANTHER" id="PTHR42872:SF6">
    <property type="entry name" value="PROTEIN-GLUTAMATE METHYLESTERASE_PROTEIN-GLUTAMINE GLUTAMINASE"/>
    <property type="match status" value="1"/>
</dbReference>
<evidence type="ECO:0000259" key="6">
    <source>
        <dbReference type="PROSITE" id="PS50110"/>
    </source>
</evidence>
<dbReference type="PROSITE" id="PS50122">
    <property type="entry name" value="CHEB"/>
    <property type="match status" value="1"/>
</dbReference>